<comment type="caution">
    <text evidence="5">The sequence shown here is derived from an EMBL/GenBank/DDBJ whole genome shotgun (WGS) entry which is preliminary data.</text>
</comment>
<dbReference type="GO" id="GO:0006351">
    <property type="term" value="P:DNA-templated transcription"/>
    <property type="evidence" value="ECO:0007669"/>
    <property type="project" value="InterPro"/>
</dbReference>
<dbReference type="OMA" id="CEDRCEF"/>
<dbReference type="GeneID" id="5477486"/>
<evidence type="ECO:0000256" key="1">
    <source>
        <dbReference type="ARBA" id="ARBA00022478"/>
    </source>
</evidence>
<evidence type="ECO:0000313" key="6">
    <source>
        <dbReference type="Proteomes" id="UP000002173"/>
    </source>
</evidence>
<dbReference type="InterPro" id="IPR011262">
    <property type="entry name" value="DNA-dir_RNA_pol_insert"/>
</dbReference>
<dbReference type="SUPFAM" id="SSF56553">
    <property type="entry name" value="Insert subdomain of RNA polymerase alpha subunit"/>
    <property type="match status" value="1"/>
</dbReference>
<keyword evidence="3" id="KW-0472">Membrane</keyword>
<dbReference type="Proteomes" id="UP000002173">
    <property type="component" value="Unassembled WGS sequence"/>
</dbReference>
<keyword evidence="1 5" id="KW-0240">DNA-directed RNA polymerase</keyword>
<reference evidence="6" key="3">
    <citation type="journal article" date="2021" name="Int. J. Parasitol.">
        <title>Comparative analysis of gene expression between Babesia bovis blood stages and kinetes allowed by improved genome annotation.</title>
        <authorList>
            <person name="Ueti M.W."/>
            <person name="Johnson W.C."/>
            <person name="Kappmeyer L.S."/>
            <person name="Herndon D.R."/>
            <person name="Mousel M.R."/>
            <person name="Reif K.E."/>
            <person name="Taus N.S."/>
            <person name="Ifeonu O.O."/>
            <person name="Silva J.C."/>
            <person name="Suarez C.E."/>
            <person name="Brayton K.A."/>
        </authorList>
    </citation>
    <scope>NUCLEOTIDE SEQUENCE [LARGE SCALE GENOMIC DNA]</scope>
</reference>
<evidence type="ECO:0000256" key="2">
    <source>
        <dbReference type="ARBA" id="ARBA00023163"/>
    </source>
</evidence>
<dbReference type="SUPFAM" id="SSF55257">
    <property type="entry name" value="RBP11-like subunits of RNA polymerase"/>
    <property type="match status" value="1"/>
</dbReference>
<dbReference type="FunCoup" id="A7AV73">
    <property type="interactions" value="41"/>
</dbReference>
<dbReference type="eggNOG" id="ENOG502RZXA">
    <property type="taxonomic scope" value="Eukaryota"/>
</dbReference>
<dbReference type="AlphaFoldDB" id="A7AV73"/>
<reference evidence="6" key="2">
    <citation type="journal article" date="2020" name="Data Brief">
        <title>Transcriptome dataset of Babesia bovis life stages within vertebrate and invertebrate hosts.</title>
        <authorList>
            <person name="Ueti M.W."/>
            <person name="Johnson W.C."/>
            <person name="Kappmeyer L.S."/>
            <person name="Herndon D.R."/>
            <person name="Mousel M.R."/>
            <person name="Reif K.E."/>
            <person name="Taus N.S."/>
            <person name="Ifeonu O.O."/>
            <person name="Silva J.C."/>
            <person name="Suarez C.E."/>
            <person name="Brayton K.A."/>
        </authorList>
    </citation>
    <scope>NUCLEOTIDE SEQUENCE [LARGE SCALE GENOMIC DNA]</scope>
</reference>
<feature type="domain" description="DNA-directed RNA polymerase RpoA/D/Rpb3-type" evidence="4">
    <location>
        <begin position="257"/>
        <end position="490"/>
    </location>
</feature>
<dbReference type="GO" id="GO:0003899">
    <property type="term" value="F:DNA-directed RNA polymerase activity"/>
    <property type="evidence" value="ECO:0007669"/>
    <property type="project" value="InterPro"/>
</dbReference>
<accession>A7AV73</accession>
<keyword evidence="3" id="KW-0812">Transmembrane</keyword>
<reference evidence="5 6" key="1">
    <citation type="journal article" date="2007" name="PLoS Pathog.">
        <title>Genome sequence of Babesia bovis and comparative analysis of apicomplexan hemoprotozoa.</title>
        <authorList>
            <person name="Brayton K.A."/>
            <person name="Lau A.O.T."/>
            <person name="Herndon D.R."/>
            <person name="Hannick L."/>
            <person name="Kappmeyer L.S."/>
            <person name="Berens S.J."/>
            <person name="Bidwell S.L."/>
            <person name="Brown W.C."/>
            <person name="Crabtree J."/>
            <person name="Fadrosh D."/>
            <person name="Feldblum T."/>
            <person name="Forberger H.A."/>
            <person name="Haas B.J."/>
            <person name="Howell J.M."/>
            <person name="Khouri H."/>
            <person name="Koo H."/>
            <person name="Mann D.J."/>
            <person name="Norimine J."/>
            <person name="Paulsen I.T."/>
            <person name="Radune D."/>
            <person name="Ren Q."/>
            <person name="Smith R.K. Jr."/>
            <person name="Suarez C.E."/>
            <person name="White O."/>
            <person name="Wortman J.R."/>
            <person name="Knowles D.P. Jr."/>
            <person name="McElwain T.F."/>
            <person name="Nene V.M."/>
        </authorList>
    </citation>
    <scope>NUCLEOTIDE SEQUENCE [LARGE SCALE GENOMIC DNA]</scope>
    <source>
        <strain evidence="5">T2Bo</strain>
    </source>
</reference>
<evidence type="ECO:0000313" key="5">
    <source>
        <dbReference type="EMBL" id="EDO05699.1"/>
    </source>
</evidence>
<dbReference type="InterPro" id="IPR036603">
    <property type="entry name" value="RBP11-like"/>
</dbReference>
<organism evidence="5 6">
    <name type="scientific">Babesia bovis</name>
    <dbReference type="NCBI Taxonomy" id="5865"/>
    <lineage>
        <taxon>Eukaryota</taxon>
        <taxon>Sar</taxon>
        <taxon>Alveolata</taxon>
        <taxon>Apicomplexa</taxon>
        <taxon>Aconoidasida</taxon>
        <taxon>Piroplasmida</taxon>
        <taxon>Babesiidae</taxon>
        <taxon>Babesia</taxon>
    </lineage>
</organism>
<keyword evidence="6" id="KW-1185">Reference proteome</keyword>
<dbReference type="InterPro" id="IPR011263">
    <property type="entry name" value="DNA-dir_RNA_pol_RpoA/D/Rpb3"/>
</dbReference>
<sequence length="676" mass="76283">MKNVTVVYVCFVIIYVATLAANARRRRQSSHYLGSSVSSSRLSFVKTFDVYVYYLNDGYGNCGVVNKAVSPQPGQMSLKALNPENAELHPETLSHVESTISKEREAELRRLGIIEGDSNTWRNWHIMTQGQWPDIGQQKQPPSDPDAPITELYALRKPLEYWGFMRGIDDNISSYPIMWEYYKDTYGKVDVAEHGGSNPLYSPMLYRPSWDIEKDRGGLGYNDARLFRGWVGLDLDLPTKVKTASDLIMIPDTGRLYQKFYMGPYPITMGWTLGSLLKVLALSRSPGHGVVAVKVHNMNEDTTIDGVTDDLMNIALNLNEVALETLEPGGEARVRTVIKGPAQVCAGSIEWPSFVKIATPDAYITNVEEGGTLDIEIKIEWGRGLWLADYKGLYRHEDAADAVCMRRRRIKEVDEEDFHPITTFFGGCRMVRLAVHKLIGERWDLITSSCPDPREQLVVEVWTDRSTTPKAALEFGLSESIAWIRELKRQLIQDADFDGEDEQLRDTWEKIDKYKSLQQRQQMMGGPPTYNLHDTNAIPGLKESDCQYVGSVDDVKLVPQAPYSLPQIPPPRPQQDSLAWLATELQSEDYDDASPINSRSFEKFLPQPKDRATDVDLSILPVSQEVISSLRLCGFNTVHDIIQITENKLEDYPGISSKDAKIILDFIDSNILMKTG</sequence>
<dbReference type="GO" id="GO:0000428">
    <property type="term" value="C:DNA-directed RNA polymerase complex"/>
    <property type="evidence" value="ECO:0007669"/>
    <property type="project" value="UniProtKB-KW"/>
</dbReference>
<name>A7AV73_BABBO</name>
<dbReference type="RefSeq" id="XP_001609267.1">
    <property type="nucleotide sequence ID" value="XM_001609217.1"/>
</dbReference>
<dbReference type="SMART" id="SM00662">
    <property type="entry name" value="RPOLD"/>
    <property type="match status" value="1"/>
</dbReference>
<dbReference type="Pfam" id="PF01000">
    <property type="entry name" value="RNA_pol_A_bac"/>
    <property type="match status" value="1"/>
</dbReference>
<evidence type="ECO:0000259" key="4">
    <source>
        <dbReference type="SMART" id="SM00662"/>
    </source>
</evidence>
<keyword evidence="2" id="KW-0804">Transcription</keyword>
<dbReference type="STRING" id="5865.A7AV73"/>
<gene>
    <name evidence="5" type="ORF">BBOV_IV001020</name>
</gene>
<protein>
    <submittedName>
        <fullName evidence="5">DNA-directed RNA polymerase, alpha subunit, putative</fullName>
    </submittedName>
</protein>
<keyword evidence="3" id="KW-1133">Transmembrane helix</keyword>
<feature type="transmembrane region" description="Helical" evidence="3">
    <location>
        <begin position="6"/>
        <end position="23"/>
    </location>
</feature>
<dbReference type="EMBL" id="AAXT01000004">
    <property type="protein sequence ID" value="EDO05699.1"/>
    <property type="molecule type" value="Genomic_DNA"/>
</dbReference>
<evidence type="ECO:0000256" key="3">
    <source>
        <dbReference type="SAM" id="Phobius"/>
    </source>
</evidence>
<dbReference type="VEuPathDB" id="PiroplasmaDB:BBOV_IV001020"/>
<dbReference type="Gene3D" id="2.170.120.12">
    <property type="entry name" value="DNA-directed RNA polymerase, insert domain"/>
    <property type="match status" value="1"/>
</dbReference>
<proteinExistence type="predicted"/>
<dbReference type="KEGG" id="bbo:BBOV_IV001020"/>
<dbReference type="InterPro" id="IPR036643">
    <property type="entry name" value="RNApol_insert_sf"/>
</dbReference>
<dbReference type="GO" id="GO:0046983">
    <property type="term" value="F:protein dimerization activity"/>
    <property type="evidence" value="ECO:0007669"/>
    <property type="project" value="InterPro"/>
</dbReference>
<dbReference type="Gene3D" id="3.30.1360.10">
    <property type="entry name" value="RNA polymerase, RBP11-like subunit"/>
    <property type="match status" value="1"/>
</dbReference>
<dbReference type="InParanoid" id="A7AV73"/>